<dbReference type="Pfam" id="PF00144">
    <property type="entry name" value="Beta-lactamase"/>
    <property type="match status" value="1"/>
</dbReference>
<dbReference type="InterPro" id="IPR001466">
    <property type="entry name" value="Beta-lactam-related"/>
</dbReference>
<dbReference type="PANTHER" id="PTHR46825:SF9">
    <property type="entry name" value="BETA-LACTAMASE-RELATED DOMAIN-CONTAINING PROTEIN"/>
    <property type="match status" value="1"/>
</dbReference>
<keyword evidence="6" id="KW-1185">Reference proteome</keyword>
<dbReference type="InterPro" id="IPR050491">
    <property type="entry name" value="AmpC-like"/>
</dbReference>
<proteinExistence type="predicted"/>
<reference evidence="4 6" key="2">
    <citation type="submission" date="2020-08" db="EMBL/GenBank/DDBJ databases">
        <title>Genomic Encyclopedia of Type Strains, Phase IV (KMG-IV): sequencing the most valuable type-strain genomes for metagenomic binning, comparative biology and taxonomic classification.</title>
        <authorList>
            <person name="Goeker M."/>
        </authorList>
    </citation>
    <scope>NUCLEOTIDE SEQUENCE [LARGE SCALE GENOMIC DNA]</scope>
    <source>
        <strain evidence="4 6">DSM 10368</strain>
    </source>
</reference>
<dbReference type="Proteomes" id="UP000075755">
    <property type="component" value="Chromosome"/>
</dbReference>
<dbReference type="RefSeq" id="WP_067964308.1">
    <property type="nucleotide sequence ID" value="NZ_CP015005.1"/>
</dbReference>
<dbReference type="AlphaFoldDB" id="A0AAC9FE50"/>
<keyword evidence="1" id="KW-0732">Signal</keyword>
<dbReference type="Proteomes" id="UP000577697">
    <property type="component" value="Unassembled WGS sequence"/>
</dbReference>
<feature type="signal peptide" evidence="1">
    <location>
        <begin position="1"/>
        <end position="18"/>
    </location>
</feature>
<accession>A0AAC9FE50</accession>
<organism evidence="3 5">
    <name type="scientific">Aminobacter aminovorans</name>
    <name type="common">Chelatobacter heintzii</name>
    <dbReference type="NCBI Taxonomy" id="83263"/>
    <lineage>
        <taxon>Bacteria</taxon>
        <taxon>Pseudomonadati</taxon>
        <taxon>Pseudomonadota</taxon>
        <taxon>Alphaproteobacteria</taxon>
        <taxon>Hyphomicrobiales</taxon>
        <taxon>Phyllobacteriaceae</taxon>
        <taxon>Aminobacter</taxon>
    </lineage>
</organism>
<dbReference type="KEGG" id="aak:AA2016_4678"/>
<dbReference type="EMBL" id="JACICB010000005">
    <property type="protein sequence ID" value="MBB3705271.1"/>
    <property type="molecule type" value="Genomic_DNA"/>
</dbReference>
<sequence length="462" mass="49143">MGWIAAILSMFIVTGALAQSALPPTPAGKVLAELLEAFNSGDAAKAEAFDRAYRPSDPIAGMAVLRAQTGGFELVKVETSDATALTAILREKAGDRFARLQLSLSDGSEHKLTGFRLDPVAPPAGLGPKRLSLTEALAALVKRQDEATVADSFSGAVLVARDGKVVLEKAWGLADREAKLPVKVDTRFRIGSMNKMFTAVAILQLVEAGRLGLDDPVGKHLSDYPDKDIARKVTVRHLLTHTGGTGDIFGPEFDRNRLKLKAVADYIALYGARAPLFAPGTTQRYSNYGFILLGALIEKVSGMSYDDYVEKNVFEPSGMTSTGSLPESETVPGRAIGYLNEGGRLAPNTATLPWRGTSAGGGYSTVGDLWRFVDALQAGRLISKNMLDQATSTQVQMFGLGIAVVGEGNWKGFGHNGGAPGMSGDLHVFPKLGYVLVSLSNLDPPAATRPLEFIEARLPEMP</sequence>
<dbReference type="EMBL" id="CP015005">
    <property type="protein sequence ID" value="AMS43588.1"/>
    <property type="molecule type" value="Genomic_DNA"/>
</dbReference>
<evidence type="ECO:0000259" key="2">
    <source>
        <dbReference type="Pfam" id="PF00144"/>
    </source>
</evidence>
<dbReference type="InterPro" id="IPR012338">
    <property type="entry name" value="Beta-lactam/transpept-like"/>
</dbReference>
<feature type="domain" description="Beta-lactamase-related" evidence="2">
    <location>
        <begin position="154"/>
        <end position="452"/>
    </location>
</feature>
<evidence type="ECO:0000313" key="5">
    <source>
        <dbReference type="Proteomes" id="UP000075755"/>
    </source>
</evidence>
<evidence type="ECO:0000313" key="3">
    <source>
        <dbReference type="EMBL" id="AMS43588.1"/>
    </source>
</evidence>
<reference evidence="3 5" key="1">
    <citation type="submission" date="2016-03" db="EMBL/GenBank/DDBJ databases">
        <title>Complete genome of Aminobacter aminovorans KCTC 2477.</title>
        <authorList>
            <person name="Kim K.M."/>
        </authorList>
    </citation>
    <scope>NUCLEOTIDE SEQUENCE [LARGE SCALE GENOMIC DNA]</scope>
    <source>
        <strain evidence="3 5">KCTC 2477</strain>
    </source>
</reference>
<name>A0AAC9FE50_AMIAI</name>
<dbReference type="Gene3D" id="3.40.710.10">
    <property type="entry name" value="DD-peptidase/beta-lactamase superfamily"/>
    <property type="match status" value="1"/>
</dbReference>
<evidence type="ECO:0000313" key="6">
    <source>
        <dbReference type="Proteomes" id="UP000577697"/>
    </source>
</evidence>
<gene>
    <name evidence="3" type="ORF">AA2016_4678</name>
    <name evidence="4" type="ORF">FHS67_001583</name>
</gene>
<dbReference type="PANTHER" id="PTHR46825">
    <property type="entry name" value="D-ALANYL-D-ALANINE-CARBOXYPEPTIDASE/ENDOPEPTIDASE AMPH"/>
    <property type="match status" value="1"/>
</dbReference>
<dbReference type="SUPFAM" id="SSF56601">
    <property type="entry name" value="beta-lactamase/transpeptidase-like"/>
    <property type="match status" value="1"/>
</dbReference>
<protein>
    <submittedName>
        <fullName evidence="4">CubicO group peptidase (Beta-lactamase class C family)</fullName>
    </submittedName>
    <submittedName>
        <fullName evidence="3">Secreted peptidase</fullName>
    </submittedName>
</protein>
<evidence type="ECO:0000256" key="1">
    <source>
        <dbReference type="SAM" id="SignalP"/>
    </source>
</evidence>
<evidence type="ECO:0000313" key="4">
    <source>
        <dbReference type="EMBL" id="MBB3705271.1"/>
    </source>
</evidence>
<feature type="chain" id="PRO_5042098488" evidence="1">
    <location>
        <begin position="19"/>
        <end position="462"/>
    </location>
</feature>